<protein>
    <recommendedName>
        <fullName evidence="3">DUF1694 domain-containing protein</fullName>
    </recommendedName>
</protein>
<reference evidence="1 2" key="1">
    <citation type="submission" date="2009-01" db="EMBL/GenBank/DDBJ databases">
        <authorList>
            <person name="Qin X."/>
            <person name="Bachman B."/>
            <person name="Battles P."/>
            <person name="Bell A."/>
            <person name="Bess C."/>
            <person name="Bickham C."/>
            <person name="Chaboub L."/>
            <person name="Chen D."/>
            <person name="Coyle M."/>
            <person name="Deiros D.R."/>
            <person name="Dinh H."/>
            <person name="Forbes L."/>
            <person name="Fowler G."/>
            <person name="Francisco L."/>
            <person name="Fu Q."/>
            <person name="Gubbala S."/>
            <person name="Hale W."/>
            <person name="Han Y."/>
            <person name="Hemphill L."/>
            <person name="Highlander S.K."/>
            <person name="Hirani K."/>
            <person name="Hogues M."/>
            <person name="Jackson L."/>
            <person name="Jakkamsetti A."/>
            <person name="Javaid M."/>
            <person name="Jiang H."/>
            <person name="Korchina V."/>
            <person name="Kovar C."/>
            <person name="Lara F."/>
            <person name="Lee S."/>
            <person name="Mata R."/>
            <person name="Mathew T."/>
            <person name="Moen C."/>
            <person name="Morales K."/>
            <person name="Munidasa M."/>
            <person name="Nazareth L."/>
            <person name="Ngo R."/>
            <person name="Nguyen L."/>
            <person name="Okwuonu G."/>
            <person name="Ongeri F."/>
            <person name="Patil S."/>
            <person name="Petrosino J."/>
            <person name="Pham C."/>
            <person name="Pham P."/>
            <person name="Pu L.-L."/>
            <person name="Puazo M."/>
            <person name="Raj R."/>
            <person name="Reid J."/>
            <person name="Rouhana J."/>
            <person name="Saada N."/>
            <person name="Shang Y."/>
            <person name="Simmons D."/>
            <person name="Thornton R."/>
            <person name="Warren J."/>
            <person name="Weissenberger G."/>
            <person name="Zhang J."/>
            <person name="Zhang L."/>
            <person name="Zhou C."/>
            <person name="Zhu D."/>
            <person name="Muzny D."/>
            <person name="Worley K."/>
            <person name="Gibbs R."/>
        </authorList>
    </citation>
    <scope>NUCLEOTIDE SEQUENCE [LARGE SCALE GENOMIC DNA]</scope>
    <source>
        <strain evidence="2">ATCC 8290 / DSM 20176 / CCUG 30140 / JCM 1155 / KCTC 3500 / NBRC 15886 / NCIMB 8040 / NRRL B-1843 / 9</strain>
    </source>
</reference>
<comment type="caution">
    <text evidence="1">The sequence shown here is derived from an EMBL/GenBank/DDBJ whole genome shotgun (WGS) entry which is preliminary data.</text>
</comment>
<proteinExistence type="predicted"/>
<evidence type="ECO:0000313" key="1">
    <source>
        <dbReference type="EMBL" id="EEI23200.1"/>
    </source>
</evidence>
<evidence type="ECO:0000313" key="2">
    <source>
        <dbReference type="Proteomes" id="UP000003752"/>
    </source>
</evidence>
<dbReference type="EMBL" id="ACGP01000227">
    <property type="protein sequence ID" value="EEI23200.1"/>
    <property type="molecule type" value="Genomic_DNA"/>
</dbReference>
<accession>C0XN74</accession>
<dbReference type="InterPro" id="IPR029064">
    <property type="entry name" value="Ribosomal_eL30-like_sf"/>
</dbReference>
<keyword evidence="2" id="KW-1185">Reference proteome</keyword>
<dbReference type="HOGENOM" id="CLU_111531_1_0_9"/>
<organism evidence="1 2">
    <name type="scientific">Lentilactobacillus hilgardii (strain ATCC 8290 / DSM 20176 / CCUG 30140 / JCM 1155 / KCTC 3500 / NBRC 15886 / NCIMB 8040 / NRRL B-1843 / 9)</name>
    <dbReference type="NCBI Taxonomy" id="1423757"/>
    <lineage>
        <taxon>Bacteria</taxon>
        <taxon>Bacillati</taxon>
        <taxon>Bacillota</taxon>
        <taxon>Bacilli</taxon>
        <taxon>Lactobacillales</taxon>
        <taxon>Lactobacillaceae</taxon>
        <taxon>Lentilactobacillus</taxon>
    </lineage>
</organism>
<dbReference type="InterPro" id="IPR012543">
    <property type="entry name" value="DUF1694"/>
</dbReference>
<dbReference type="SUPFAM" id="SSF160515">
    <property type="entry name" value="YueI-like"/>
    <property type="match status" value="1"/>
</dbReference>
<name>C0XN74_LENH9</name>
<gene>
    <name evidence="1" type="ORF">HMPREF0519_2685</name>
</gene>
<evidence type="ECO:0008006" key="3">
    <source>
        <dbReference type="Google" id="ProtNLM"/>
    </source>
</evidence>
<dbReference type="AlphaFoldDB" id="C0XN74"/>
<dbReference type="Proteomes" id="UP000003752">
    <property type="component" value="Unassembled WGS sequence"/>
</dbReference>
<sequence>MNLLKIYKRFLFRKQLKHSMMSAIGNSLYSIIFIPKEAILPMANDSEDFIKQHMFGNPQLKPDEKRAFLGNFRERVAIALTISQLGQSQTKEMVTKIFDQYPEYRAYLNGKMSQSLIDDYMGLAIDHHYQYTILVQNGQRVDQPTGPNDFGLVVADPKNKIKRRILL</sequence>
<dbReference type="Pfam" id="PF07997">
    <property type="entry name" value="DUF1694"/>
    <property type="match status" value="1"/>
</dbReference>
<dbReference type="Gene3D" id="3.30.1330.30">
    <property type="match status" value="1"/>
</dbReference>